<dbReference type="EMBL" id="OZ075115">
    <property type="protein sequence ID" value="CAL5070109.1"/>
    <property type="molecule type" value="Genomic_DNA"/>
</dbReference>
<reference evidence="4 5" key="2">
    <citation type="submission" date="2024-10" db="EMBL/GenBank/DDBJ databases">
        <authorList>
            <person name="Ryan C."/>
        </authorList>
    </citation>
    <scope>NUCLEOTIDE SEQUENCE [LARGE SCALE GENOMIC DNA]</scope>
</reference>
<evidence type="ECO:0000313" key="4">
    <source>
        <dbReference type="EMBL" id="CAL5070109.1"/>
    </source>
</evidence>
<dbReference type="Proteomes" id="UP001497457">
    <property type="component" value="Chromosome 5rd"/>
</dbReference>
<dbReference type="InterPro" id="IPR056423">
    <property type="entry name" value="BACK_BPM_SPOP"/>
</dbReference>
<evidence type="ECO:0000256" key="2">
    <source>
        <dbReference type="ARBA" id="ARBA00010846"/>
    </source>
</evidence>
<dbReference type="InterPro" id="IPR011333">
    <property type="entry name" value="SKP1/BTB/POZ_sf"/>
</dbReference>
<evidence type="ECO:0000313" key="5">
    <source>
        <dbReference type="Proteomes" id="UP001497457"/>
    </source>
</evidence>
<dbReference type="PROSITE" id="PS50144">
    <property type="entry name" value="MATH"/>
    <property type="match status" value="1"/>
</dbReference>
<dbReference type="PANTHER" id="PTHR26379:SF486">
    <property type="entry name" value="OS04G0625500 PROTEIN"/>
    <property type="match status" value="1"/>
</dbReference>
<dbReference type="AlphaFoldDB" id="A0ABC9F8E0"/>
<gene>
    <name evidence="4" type="ORF">URODEC1_LOCUS102607</name>
</gene>
<dbReference type="InterPro" id="IPR045005">
    <property type="entry name" value="BPM1-6"/>
</dbReference>
<dbReference type="Gene3D" id="1.25.40.420">
    <property type="match status" value="1"/>
</dbReference>
<name>A0ABC9F8E0_9POAL</name>
<dbReference type="Pfam" id="PF24570">
    <property type="entry name" value="BACK_BPM_SPOP"/>
    <property type="match status" value="1"/>
</dbReference>
<sequence length="276" mass="30386">MAINSTSAAKHGQCLSETSSRCVTESVTATHNFEVTGFSLLDGMGVGKCVSSSTFSVGGYDWNINVYPEGINKQDDNSAYVSVFLYFRSGAVGARVNFSLSLLDRDGEVSKLRGFVSMFQHTFPAVGGDWGKIKFIKKSDLLYDEEKDTQCVKVHDMEPAIFEALLNFVYTDSLQDDCNVVMQHMLVAADRYGLHRLRLMCEAKLCHSVDVQTVATTLVLAEQHHCTQLKNACLEFIASRNVLGAVMKTDGFNHLITSCPLVMKEILDRVAAVASE</sequence>
<protein>
    <recommendedName>
        <fullName evidence="3">MATH domain-containing protein</fullName>
    </recommendedName>
</protein>
<accession>A0ABC9F8E0</accession>
<dbReference type="SUPFAM" id="SSF54695">
    <property type="entry name" value="POZ domain"/>
    <property type="match status" value="1"/>
</dbReference>
<dbReference type="CDD" id="cd00121">
    <property type="entry name" value="MATH"/>
    <property type="match status" value="1"/>
</dbReference>
<feature type="domain" description="MATH" evidence="3">
    <location>
        <begin position="28"/>
        <end position="180"/>
    </location>
</feature>
<dbReference type="Pfam" id="PF22486">
    <property type="entry name" value="MATH_2"/>
    <property type="match status" value="1"/>
</dbReference>
<comment type="similarity">
    <text evidence="2">Belongs to the Tdpoz family.</text>
</comment>
<proteinExistence type="inferred from homology"/>
<dbReference type="SUPFAM" id="SSF49599">
    <property type="entry name" value="TRAF domain-like"/>
    <property type="match status" value="1"/>
</dbReference>
<evidence type="ECO:0000256" key="1">
    <source>
        <dbReference type="ARBA" id="ARBA00004906"/>
    </source>
</evidence>
<dbReference type="Gene3D" id="2.60.210.10">
    <property type="entry name" value="Apoptosis, Tumor Necrosis Factor Receptor Associated Protein 2, Chain A"/>
    <property type="match status" value="1"/>
</dbReference>
<dbReference type="SMART" id="SM00061">
    <property type="entry name" value="MATH"/>
    <property type="match status" value="1"/>
</dbReference>
<comment type="pathway">
    <text evidence="1">Protein modification; protein ubiquitination.</text>
</comment>
<dbReference type="Pfam" id="PF00651">
    <property type="entry name" value="BTB"/>
    <property type="match status" value="1"/>
</dbReference>
<keyword evidence="5" id="KW-1185">Reference proteome</keyword>
<dbReference type="PANTHER" id="PTHR26379">
    <property type="entry name" value="BTB/POZ AND MATH DOMAIN-CONTAINING PROTEIN 1"/>
    <property type="match status" value="1"/>
</dbReference>
<evidence type="ECO:0000259" key="3">
    <source>
        <dbReference type="PROSITE" id="PS50144"/>
    </source>
</evidence>
<dbReference type="InterPro" id="IPR008974">
    <property type="entry name" value="TRAF-like"/>
</dbReference>
<reference evidence="5" key="1">
    <citation type="submission" date="2024-06" db="EMBL/GenBank/DDBJ databases">
        <authorList>
            <person name="Ryan C."/>
        </authorList>
    </citation>
    <scope>NUCLEOTIDE SEQUENCE [LARGE SCALE GENOMIC DNA]</scope>
</reference>
<organism evidence="4 5">
    <name type="scientific">Urochloa decumbens</name>
    <dbReference type="NCBI Taxonomy" id="240449"/>
    <lineage>
        <taxon>Eukaryota</taxon>
        <taxon>Viridiplantae</taxon>
        <taxon>Streptophyta</taxon>
        <taxon>Embryophyta</taxon>
        <taxon>Tracheophyta</taxon>
        <taxon>Spermatophyta</taxon>
        <taxon>Magnoliopsida</taxon>
        <taxon>Liliopsida</taxon>
        <taxon>Poales</taxon>
        <taxon>Poaceae</taxon>
        <taxon>PACMAD clade</taxon>
        <taxon>Panicoideae</taxon>
        <taxon>Panicodae</taxon>
        <taxon>Paniceae</taxon>
        <taxon>Melinidinae</taxon>
        <taxon>Urochloa</taxon>
    </lineage>
</organism>
<dbReference type="InterPro" id="IPR000210">
    <property type="entry name" value="BTB/POZ_dom"/>
</dbReference>
<dbReference type="InterPro" id="IPR002083">
    <property type="entry name" value="MATH/TRAF_dom"/>
</dbReference>